<name>A0A6L7HWX7_9GAMM</name>
<keyword evidence="4" id="KW-1185">Reference proteome</keyword>
<dbReference type="InterPro" id="IPR004919">
    <property type="entry name" value="GmrSD_N"/>
</dbReference>
<comment type="caution">
    <text evidence="3">The sequence shown here is derived from an EMBL/GenBank/DDBJ whole genome shotgun (WGS) entry which is preliminary data.</text>
</comment>
<dbReference type="Proteomes" id="UP000474778">
    <property type="component" value="Unassembled WGS sequence"/>
</dbReference>
<dbReference type="PANTHER" id="PTHR37292">
    <property type="entry name" value="VNG6097C"/>
    <property type="match status" value="1"/>
</dbReference>
<dbReference type="PANTHER" id="PTHR37292:SF2">
    <property type="entry name" value="DUF262 DOMAIN-CONTAINING PROTEIN"/>
    <property type="match status" value="1"/>
</dbReference>
<dbReference type="RefSeq" id="WP_160795450.1">
    <property type="nucleotide sequence ID" value="NZ_WRPA01000006.1"/>
</dbReference>
<accession>A0A6L7HWX7</accession>
<feature type="coiled-coil region" evidence="1">
    <location>
        <begin position="209"/>
        <end position="236"/>
    </location>
</feature>
<keyword evidence="1" id="KW-0175">Coiled coil</keyword>
<evidence type="ECO:0000259" key="2">
    <source>
        <dbReference type="Pfam" id="PF03235"/>
    </source>
</evidence>
<evidence type="ECO:0000256" key="1">
    <source>
        <dbReference type="SAM" id="Coils"/>
    </source>
</evidence>
<evidence type="ECO:0000313" key="4">
    <source>
        <dbReference type="Proteomes" id="UP000474778"/>
    </source>
</evidence>
<gene>
    <name evidence="3" type="ORF">GNT65_09175</name>
</gene>
<sequence>MQESIKAQDRTLGDWYNAILNGRIKLPRFQRYEAWDKGRICSLYDTILNNLPVGVALVLNVEASKEPFISRYISHAEPSSPEFATQHLLDGQQRLTAFWRAMHNSYEWNTYFAYIPEFDDNANTEVDFEYSCRVISRWQKKDNKQLYPLWANSPKECLKRALLPLSLLKPGDTNQTEIDDWLKAAIGDEKPNIQQYLAEVTPEEQLGAIKKFQQDNDEYEAKEKRLREVINLLKVRITHYNMPYLALPVTTPKDVALQVFINMNTNSKPLSLYDIIVAEVESIKGISLHDAQQELLAKHSDIEHYEDPGWLMLTTAALLQDKAPNQRGALDMCKAKMVEQWDQVETGLGRMASFLSEQGIFDYQRLPTNAVLAVLAACFAEAPENGDKLGYIKNVLTRYVWRAFFTSRYENSTASRAFADYKVIREVCFNGSDAEQALNDAPVFNEKLVDIEQLLVEGWPKKTGSLRRGILAVTTRLGALDFADSQKATYISLQQRHYHHIFPDALLKEAGLEDESYRALNCALISGRTNMQIGRKEPWEYLEERVGHVDRQTAEYRLKTHLIDPVRLAEATYQGLEGADLSAKVEKDYRAFMRSRAELVLSAATKLCNGQDISVEGLFASH</sequence>
<dbReference type="AlphaFoldDB" id="A0A6L7HWX7"/>
<dbReference type="EMBL" id="WRPA01000006">
    <property type="protein sequence ID" value="MXR68837.1"/>
    <property type="molecule type" value="Genomic_DNA"/>
</dbReference>
<dbReference type="Pfam" id="PF03235">
    <property type="entry name" value="GmrSD_N"/>
    <property type="match status" value="1"/>
</dbReference>
<proteinExistence type="predicted"/>
<protein>
    <submittedName>
        <fullName evidence="3">DUF262 domain-containing protein</fullName>
    </submittedName>
</protein>
<feature type="domain" description="GmrSD restriction endonucleases N-terminal" evidence="2">
    <location>
        <begin position="13"/>
        <end position="279"/>
    </location>
</feature>
<organism evidence="3 4">
    <name type="scientific">Shewanella insulae</name>
    <dbReference type="NCBI Taxonomy" id="2681496"/>
    <lineage>
        <taxon>Bacteria</taxon>
        <taxon>Pseudomonadati</taxon>
        <taxon>Pseudomonadota</taxon>
        <taxon>Gammaproteobacteria</taxon>
        <taxon>Alteromonadales</taxon>
        <taxon>Shewanellaceae</taxon>
        <taxon>Shewanella</taxon>
    </lineage>
</organism>
<reference evidence="3 4" key="1">
    <citation type="submission" date="2019-12" db="EMBL/GenBank/DDBJ databases">
        <title>Shewanella insulae sp. nov., isolated from a tidal flat.</title>
        <authorList>
            <person name="Yoon J.-H."/>
        </authorList>
    </citation>
    <scope>NUCLEOTIDE SEQUENCE [LARGE SCALE GENOMIC DNA]</scope>
    <source>
        <strain evidence="3 4">JBTF-M18</strain>
    </source>
</reference>
<evidence type="ECO:0000313" key="3">
    <source>
        <dbReference type="EMBL" id="MXR68837.1"/>
    </source>
</evidence>